<name>A0A495E7W7_9FLAO</name>
<dbReference type="AlphaFoldDB" id="A0A495E7W7"/>
<dbReference type="RefSeq" id="WP_170146727.1">
    <property type="nucleotide sequence ID" value="NZ_RBIQ01000008.1"/>
</dbReference>
<dbReference type="Proteomes" id="UP000269412">
    <property type="component" value="Unassembled WGS sequence"/>
</dbReference>
<evidence type="ECO:0000313" key="1">
    <source>
        <dbReference type="EMBL" id="RKR13030.1"/>
    </source>
</evidence>
<protein>
    <submittedName>
        <fullName evidence="1">Uncharacterized protein</fullName>
    </submittedName>
</protein>
<dbReference type="EMBL" id="RBIQ01000008">
    <property type="protein sequence ID" value="RKR13030.1"/>
    <property type="molecule type" value="Genomic_DNA"/>
</dbReference>
<reference evidence="1 2" key="1">
    <citation type="submission" date="2018-10" db="EMBL/GenBank/DDBJ databases">
        <title>Genomic Encyclopedia of Archaeal and Bacterial Type Strains, Phase II (KMG-II): from individual species to whole genera.</title>
        <authorList>
            <person name="Goeker M."/>
        </authorList>
    </citation>
    <scope>NUCLEOTIDE SEQUENCE [LARGE SCALE GENOMIC DNA]</scope>
    <source>
        <strain evidence="1 2">DSM 25230</strain>
    </source>
</reference>
<gene>
    <name evidence="1" type="ORF">CLV91_1744</name>
</gene>
<comment type="caution">
    <text evidence="1">The sequence shown here is derived from an EMBL/GenBank/DDBJ whole genome shotgun (WGS) entry which is preliminary data.</text>
</comment>
<keyword evidence="2" id="KW-1185">Reference proteome</keyword>
<organism evidence="1 2">
    <name type="scientific">Maribacter vaceletii</name>
    <dbReference type="NCBI Taxonomy" id="1206816"/>
    <lineage>
        <taxon>Bacteria</taxon>
        <taxon>Pseudomonadati</taxon>
        <taxon>Bacteroidota</taxon>
        <taxon>Flavobacteriia</taxon>
        <taxon>Flavobacteriales</taxon>
        <taxon>Flavobacteriaceae</taxon>
        <taxon>Maribacter</taxon>
    </lineage>
</organism>
<proteinExistence type="predicted"/>
<evidence type="ECO:0000313" key="2">
    <source>
        <dbReference type="Proteomes" id="UP000269412"/>
    </source>
</evidence>
<accession>A0A495E7W7</accession>
<sequence>MKYLSPEIEAILNSKKKSEKSLIKENISCGIFQDYDITEDNTNEELVS</sequence>